<dbReference type="EMBL" id="QWEH01000027">
    <property type="protein sequence ID" value="RHW29407.1"/>
    <property type="molecule type" value="Genomic_DNA"/>
</dbReference>
<proteinExistence type="predicted"/>
<protein>
    <submittedName>
        <fullName evidence="1">Uncharacterized protein</fullName>
    </submittedName>
</protein>
<evidence type="ECO:0000313" key="1">
    <source>
        <dbReference type="EMBL" id="RHW29407.1"/>
    </source>
</evidence>
<keyword evidence="2" id="KW-1185">Reference proteome</keyword>
<gene>
    <name evidence="1" type="ORF">D1B32_22345</name>
</gene>
<comment type="caution">
    <text evidence="1">The sequence shown here is derived from an EMBL/GenBank/DDBJ whole genome shotgun (WGS) entry which is preliminary data.</text>
</comment>
<dbReference type="Proteomes" id="UP000285456">
    <property type="component" value="Unassembled WGS sequence"/>
</dbReference>
<evidence type="ECO:0000313" key="2">
    <source>
        <dbReference type="Proteomes" id="UP000285456"/>
    </source>
</evidence>
<organism evidence="1 2">
    <name type="scientific">Oceanobacillus profundus</name>
    <dbReference type="NCBI Taxonomy" id="372463"/>
    <lineage>
        <taxon>Bacteria</taxon>
        <taxon>Bacillati</taxon>
        <taxon>Bacillota</taxon>
        <taxon>Bacilli</taxon>
        <taxon>Bacillales</taxon>
        <taxon>Bacillaceae</taxon>
        <taxon>Oceanobacillus</taxon>
    </lineage>
</organism>
<dbReference type="AlphaFoldDB" id="A0A417YA65"/>
<reference evidence="1 2" key="1">
    <citation type="journal article" date="2007" name="Int. J. Syst. Evol. Microbiol.">
        <title>Oceanobacillus profundus sp. nov., isolated from a deep-sea sediment core.</title>
        <authorList>
            <person name="Kim Y.G."/>
            <person name="Choi D.H."/>
            <person name="Hyun S."/>
            <person name="Cho B.C."/>
        </authorList>
    </citation>
    <scope>NUCLEOTIDE SEQUENCE [LARGE SCALE GENOMIC DNA]</scope>
    <source>
        <strain evidence="1 2">DSM 18246</strain>
    </source>
</reference>
<accession>A0A417YA65</accession>
<name>A0A417YA65_9BACI</name>
<sequence>MLKLSQNVTFESFIRDSFKDGTYHRELRLTDSEVENVKKIFPNASMKAIAETESLDKKWYEVNLKNPHM</sequence>